<name>A0A2P5AYR6_PARAD</name>
<evidence type="ECO:0000313" key="2">
    <source>
        <dbReference type="Proteomes" id="UP000237105"/>
    </source>
</evidence>
<dbReference type="AlphaFoldDB" id="A0A2P5AYR6"/>
<keyword evidence="2" id="KW-1185">Reference proteome</keyword>
<proteinExistence type="predicted"/>
<dbReference type="Gene3D" id="3.60.10.10">
    <property type="entry name" value="Endonuclease/exonuclease/phosphatase"/>
    <property type="match status" value="1"/>
</dbReference>
<dbReference type="Proteomes" id="UP000237105">
    <property type="component" value="Unassembled WGS sequence"/>
</dbReference>
<dbReference type="STRING" id="3476.A0A2P5AYR6"/>
<keyword evidence="1" id="KW-0378">Hydrolase</keyword>
<dbReference type="EMBL" id="JXTB01000409">
    <property type="protein sequence ID" value="PON41702.1"/>
    <property type="molecule type" value="Genomic_DNA"/>
</dbReference>
<dbReference type="GO" id="GO:0004527">
    <property type="term" value="F:exonuclease activity"/>
    <property type="evidence" value="ECO:0007669"/>
    <property type="project" value="UniProtKB-KW"/>
</dbReference>
<comment type="caution">
    <text evidence="1">The sequence shown here is derived from an EMBL/GenBank/DDBJ whole genome shotgun (WGS) entry which is preliminary data.</text>
</comment>
<dbReference type="OrthoDB" id="1718935at2759"/>
<sequence>MKILSWNIRGSGSLTKRMAIRSIWGSRFKSWVLLPAVGRAGSIQILWDVWRARITSSFIGECLVSILVEESGGELWFSGIYSPSRASCRSSFWDELARLWGICDYNWCLGGVFNVVRDVQEKFTI</sequence>
<dbReference type="InterPro" id="IPR036691">
    <property type="entry name" value="Endo/exonu/phosph_ase_sf"/>
</dbReference>
<keyword evidence="1" id="KW-0540">Nuclease</keyword>
<keyword evidence="1" id="KW-0255">Endonuclease</keyword>
<protein>
    <submittedName>
        <fullName evidence="1">Endonuclease/exonuclease/phosphatase</fullName>
    </submittedName>
</protein>
<evidence type="ECO:0000313" key="1">
    <source>
        <dbReference type="EMBL" id="PON41702.1"/>
    </source>
</evidence>
<dbReference type="GO" id="GO:0004519">
    <property type="term" value="F:endonuclease activity"/>
    <property type="evidence" value="ECO:0007669"/>
    <property type="project" value="UniProtKB-KW"/>
</dbReference>
<gene>
    <name evidence="1" type="ORF">PanWU01x14_287650</name>
</gene>
<keyword evidence="1" id="KW-0269">Exonuclease</keyword>
<dbReference type="SUPFAM" id="SSF56219">
    <property type="entry name" value="DNase I-like"/>
    <property type="match status" value="1"/>
</dbReference>
<organism evidence="1 2">
    <name type="scientific">Parasponia andersonii</name>
    <name type="common">Sponia andersonii</name>
    <dbReference type="NCBI Taxonomy" id="3476"/>
    <lineage>
        <taxon>Eukaryota</taxon>
        <taxon>Viridiplantae</taxon>
        <taxon>Streptophyta</taxon>
        <taxon>Embryophyta</taxon>
        <taxon>Tracheophyta</taxon>
        <taxon>Spermatophyta</taxon>
        <taxon>Magnoliopsida</taxon>
        <taxon>eudicotyledons</taxon>
        <taxon>Gunneridae</taxon>
        <taxon>Pentapetalae</taxon>
        <taxon>rosids</taxon>
        <taxon>fabids</taxon>
        <taxon>Rosales</taxon>
        <taxon>Cannabaceae</taxon>
        <taxon>Parasponia</taxon>
    </lineage>
</organism>
<accession>A0A2P5AYR6</accession>
<reference evidence="2" key="1">
    <citation type="submission" date="2016-06" db="EMBL/GenBank/DDBJ databases">
        <title>Parallel loss of symbiosis genes in relatives of nitrogen-fixing non-legume Parasponia.</title>
        <authorList>
            <person name="Van Velzen R."/>
            <person name="Holmer R."/>
            <person name="Bu F."/>
            <person name="Rutten L."/>
            <person name="Van Zeijl A."/>
            <person name="Liu W."/>
            <person name="Santuari L."/>
            <person name="Cao Q."/>
            <person name="Sharma T."/>
            <person name="Shen D."/>
            <person name="Roswanjaya Y."/>
            <person name="Wardhani T."/>
            <person name="Kalhor M.S."/>
            <person name="Jansen J."/>
            <person name="Van den Hoogen J."/>
            <person name="Gungor B."/>
            <person name="Hartog M."/>
            <person name="Hontelez J."/>
            <person name="Verver J."/>
            <person name="Yang W.-C."/>
            <person name="Schijlen E."/>
            <person name="Repin R."/>
            <person name="Schilthuizen M."/>
            <person name="Schranz E."/>
            <person name="Heidstra R."/>
            <person name="Miyata K."/>
            <person name="Fedorova E."/>
            <person name="Kohlen W."/>
            <person name="Bisseling T."/>
            <person name="Smit S."/>
            <person name="Geurts R."/>
        </authorList>
    </citation>
    <scope>NUCLEOTIDE SEQUENCE [LARGE SCALE GENOMIC DNA]</scope>
    <source>
        <strain evidence="2">cv. WU1-14</strain>
    </source>
</reference>